<dbReference type="RefSeq" id="WP_285971604.1">
    <property type="nucleotide sequence ID" value="NZ_CP127294.1"/>
</dbReference>
<sequence>MDWELATALAGELPGHFTATEASQGSICTTGARGAGFPLPNGSISAAVFPHGAPVTYPVQSAGAVTARAATGTGGTLVLVSVPGTIGHPAPYAGDLARFAASLAPRF</sequence>
<protein>
    <submittedName>
        <fullName evidence="1">Uncharacterized protein</fullName>
    </submittedName>
</protein>
<name>A0A9Y2IIZ9_9PSEU</name>
<evidence type="ECO:0000313" key="1">
    <source>
        <dbReference type="EMBL" id="WIX80992.1"/>
    </source>
</evidence>
<gene>
    <name evidence="1" type="ORF">QRX50_09635</name>
</gene>
<accession>A0A9Y2IIZ9</accession>
<reference evidence="1 2" key="1">
    <citation type="submission" date="2023-06" db="EMBL/GenBank/DDBJ databases">
        <authorList>
            <person name="Oyuntsetseg B."/>
            <person name="Kim S.B."/>
        </authorList>
    </citation>
    <scope>NUCLEOTIDE SEQUENCE [LARGE SCALE GENOMIC DNA]</scope>
    <source>
        <strain evidence="1 2">2-15</strain>
    </source>
</reference>
<organism evidence="1 2">
    <name type="scientific">Amycolatopsis carbonis</name>
    <dbReference type="NCBI Taxonomy" id="715471"/>
    <lineage>
        <taxon>Bacteria</taxon>
        <taxon>Bacillati</taxon>
        <taxon>Actinomycetota</taxon>
        <taxon>Actinomycetes</taxon>
        <taxon>Pseudonocardiales</taxon>
        <taxon>Pseudonocardiaceae</taxon>
        <taxon>Amycolatopsis</taxon>
    </lineage>
</organism>
<dbReference type="AlphaFoldDB" id="A0A9Y2IIZ9"/>
<evidence type="ECO:0000313" key="2">
    <source>
        <dbReference type="Proteomes" id="UP001236014"/>
    </source>
</evidence>
<dbReference type="EMBL" id="CP127294">
    <property type="protein sequence ID" value="WIX80992.1"/>
    <property type="molecule type" value="Genomic_DNA"/>
</dbReference>
<proteinExistence type="predicted"/>
<dbReference type="Proteomes" id="UP001236014">
    <property type="component" value="Chromosome"/>
</dbReference>
<dbReference type="KEGG" id="acab:QRX50_09635"/>
<keyword evidence="2" id="KW-1185">Reference proteome</keyword>